<sequence>MINFNTVFRPSDNSGFKKAKCLGSVNNIKNLNINNICIAVVKSCKRKSKLVKKSDIIRTLVTHTKLYNFKKYKSIKFHNNSLVLLNKKSYSIGEDKYQLKDTSKIKLIGIIPSLVMDKLSKYKLNLKKATFI</sequence>
<dbReference type="AlphaFoldDB" id="A0A1L6BZT1"/>
<protein>
    <submittedName>
        <fullName evidence="4">Ribosomal protein L14</fullName>
    </submittedName>
</protein>
<dbReference type="SMART" id="SM01374">
    <property type="entry name" value="Ribosomal_L14"/>
    <property type="match status" value="1"/>
</dbReference>
<name>A0A1L6BZT1_9APIC</name>
<accession>A0A1L6BZT1</accession>
<dbReference type="GO" id="GO:0006412">
    <property type="term" value="P:translation"/>
    <property type="evidence" value="ECO:0007669"/>
    <property type="project" value="InterPro"/>
</dbReference>
<dbReference type="InterPro" id="IPR000218">
    <property type="entry name" value="Ribosomal_uL14"/>
</dbReference>
<gene>
    <name evidence="4" type="ORF">BLAP_07</name>
</gene>
<dbReference type="GO" id="GO:1990904">
    <property type="term" value="C:ribonucleoprotein complex"/>
    <property type="evidence" value="ECO:0007669"/>
    <property type="project" value="UniProtKB-KW"/>
</dbReference>
<evidence type="ECO:0000256" key="3">
    <source>
        <dbReference type="ARBA" id="ARBA00023274"/>
    </source>
</evidence>
<reference evidence="4" key="1">
    <citation type="journal article" date="2016" name="Vet. Parasitol.">
        <title>The apicoplast genomes of two taxonomic units of Babesia from sheep.</title>
        <authorList>
            <person name="Wang T."/>
            <person name="Guan G."/>
            <person name="Korhonen P.K."/>
            <person name="Koehler A.V."/>
            <person name="Hall R.S."/>
            <person name="Young N.D."/>
            <person name="Yin H."/>
            <person name="Gasser R.B."/>
        </authorList>
    </citation>
    <scope>NUCLEOTIDE SEQUENCE</scope>
</reference>
<evidence type="ECO:0000313" key="4">
    <source>
        <dbReference type="EMBL" id="APQ42911.1"/>
    </source>
</evidence>
<dbReference type="Gene3D" id="2.40.150.20">
    <property type="entry name" value="Ribosomal protein L14"/>
    <property type="match status" value="1"/>
</dbReference>
<dbReference type="HAMAP" id="MF_01367">
    <property type="entry name" value="Ribosomal_uL14"/>
    <property type="match status" value="1"/>
</dbReference>
<dbReference type="EMBL" id="KX881915">
    <property type="protein sequence ID" value="APQ42911.1"/>
    <property type="molecule type" value="Genomic_DNA"/>
</dbReference>
<organism evidence="4">
    <name type="scientific">Babesia sp. Lintan</name>
    <dbReference type="NCBI Taxonomy" id="462223"/>
    <lineage>
        <taxon>Eukaryota</taxon>
        <taxon>Sar</taxon>
        <taxon>Alveolata</taxon>
        <taxon>Apicomplexa</taxon>
        <taxon>Aconoidasida</taxon>
        <taxon>Piroplasmida</taxon>
        <taxon>Babesiidae</taxon>
        <taxon>Babesia</taxon>
    </lineage>
</organism>
<dbReference type="InterPro" id="IPR036853">
    <property type="entry name" value="Ribosomal_uL14_sf"/>
</dbReference>
<evidence type="ECO:0000256" key="1">
    <source>
        <dbReference type="ARBA" id="ARBA00010745"/>
    </source>
</evidence>
<keyword evidence="2 4" id="KW-0689">Ribosomal protein</keyword>
<dbReference type="GO" id="GO:0003735">
    <property type="term" value="F:structural constituent of ribosome"/>
    <property type="evidence" value="ECO:0007669"/>
    <property type="project" value="InterPro"/>
</dbReference>
<dbReference type="GO" id="GO:0005840">
    <property type="term" value="C:ribosome"/>
    <property type="evidence" value="ECO:0007669"/>
    <property type="project" value="UniProtKB-KW"/>
</dbReference>
<keyword evidence="3" id="KW-0687">Ribonucleoprotein</keyword>
<comment type="similarity">
    <text evidence="1">Belongs to the universal ribosomal protein uL14 family.</text>
</comment>
<dbReference type="SUPFAM" id="SSF50193">
    <property type="entry name" value="Ribosomal protein L14"/>
    <property type="match status" value="1"/>
</dbReference>
<evidence type="ECO:0000256" key="2">
    <source>
        <dbReference type="ARBA" id="ARBA00022980"/>
    </source>
</evidence>
<proteinExistence type="inferred from homology"/>
<dbReference type="Pfam" id="PF00238">
    <property type="entry name" value="Ribosomal_L14"/>
    <property type="match status" value="1"/>
</dbReference>